<evidence type="ECO:0000256" key="6">
    <source>
        <dbReference type="ARBA" id="ARBA00023136"/>
    </source>
</evidence>
<dbReference type="AlphaFoldDB" id="A0ABD0X9B9"/>
<name>A0ABD0X9B9_UMBPY</name>
<dbReference type="InterPro" id="IPR003599">
    <property type="entry name" value="Ig_sub"/>
</dbReference>
<dbReference type="GO" id="GO:0012505">
    <property type="term" value="C:endomembrane system"/>
    <property type="evidence" value="ECO:0007669"/>
    <property type="project" value="UniProtKB-SubCell"/>
</dbReference>
<keyword evidence="9" id="KW-0131">Cell cycle</keyword>
<keyword evidence="6 13" id="KW-0472">Membrane</keyword>
<evidence type="ECO:0000259" key="15">
    <source>
        <dbReference type="PROSITE" id="PS50835"/>
    </source>
</evidence>
<comment type="caution">
    <text evidence="16">The sequence shown here is derived from an EMBL/GenBank/DDBJ whole genome shotgun (WGS) entry which is preliminary data.</text>
</comment>
<keyword evidence="17" id="KW-1185">Reference proteome</keyword>
<keyword evidence="4 14" id="KW-0732">Signal</keyword>
<evidence type="ECO:0000256" key="1">
    <source>
        <dbReference type="ARBA" id="ARBA00004496"/>
    </source>
</evidence>
<dbReference type="Proteomes" id="UP001557470">
    <property type="component" value="Unassembled WGS sequence"/>
</dbReference>
<dbReference type="EMBL" id="JAGEUA010000003">
    <property type="protein sequence ID" value="KAL0994612.1"/>
    <property type="molecule type" value="Genomic_DNA"/>
</dbReference>
<protein>
    <recommendedName>
        <fullName evidence="15">Ig-like domain-containing protein</fullName>
    </recommendedName>
</protein>
<dbReference type="InterPro" id="IPR013783">
    <property type="entry name" value="Ig-like_fold"/>
</dbReference>
<dbReference type="InterPro" id="IPR036179">
    <property type="entry name" value="Ig-like_dom_sf"/>
</dbReference>
<dbReference type="InterPro" id="IPR007110">
    <property type="entry name" value="Ig-like_dom"/>
</dbReference>
<keyword evidence="2" id="KW-0963">Cytoplasm</keyword>
<evidence type="ECO:0000256" key="14">
    <source>
        <dbReference type="SAM" id="SignalP"/>
    </source>
</evidence>
<evidence type="ECO:0000256" key="9">
    <source>
        <dbReference type="ARBA" id="ARBA00023306"/>
    </source>
</evidence>
<evidence type="ECO:0000313" key="17">
    <source>
        <dbReference type="Proteomes" id="UP001557470"/>
    </source>
</evidence>
<keyword evidence="5 13" id="KW-1133">Transmembrane helix</keyword>
<organism evidence="16 17">
    <name type="scientific">Umbra pygmaea</name>
    <name type="common">Eastern mudminnow</name>
    <dbReference type="NCBI Taxonomy" id="75934"/>
    <lineage>
        <taxon>Eukaryota</taxon>
        <taxon>Metazoa</taxon>
        <taxon>Chordata</taxon>
        <taxon>Craniata</taxon>
        <taxon>Vertebrata</taxon>
        <taxon>Euteleostomi</taxon>
        <taxon>Actinopterygii</taxon>
        <taxon>Neopterygii</taxon>
        <taxon>Teleostei</taxon>
        <taxon>Protacanthopterygii</taxon>
        <taxon>Esociformes</taxon>
        <taxon>Umbridae</taxon>
        <taxon>Umbra</taxon>
    </lineage>
</organism>
<dbReference type="PROSITE" id="PS50835">
    <property type="entry name" value="IG_LIKE"/>
    <property type="match status" value="1"/>
</dbReference>
<evidence type="ECO:0000256" key="13">
    <source>
        <dbReference type="SAM" id="Phobius"/>
    </source>
</evidence>
<comment type="subcellular location">
    <subcellularLocation>
        <location evidence="1">Cytoplasm</location>
    </subcellularLocation>
    <subcellularLocation>
        <location evidence="11">Endomembrane system</location>
        <topology evidence="11">Single-pass type I membrane protein</topology>
    </subcellularLocation>
</comment>
<keyword evidence="7" id="KW-1015">Disulfide bond</keyword>
<evidence type="ECO:0000256" key="8">
    <source>
        <dbReference type="ARBA" id="ARBA00023180"/>
    </source>
</evidence>
<dbReference type="InterPro" id="IPR052280">
    <property type="entry name" value="HEPACAM_domain"/>
</dbReference>
<evidence type="ECO:0000256" key="12">
    <source>
        <dbReference type="SAM" id="MobiDB-lite"/>
    </source>
</evidence>
<dbReference type="PANTHER" id="PTHR44888:SF2">
    <property type="entry name" value="HEPATIC AND GLIAL CELL ADHESION MOLECULE"/>
    <property type="match status" value="1"/>
</dbReference>
<evidence type="ECO:0000256" key="4">
    <source>
        <dbReference type="ARBA" id="ARBA00022729"/>
    </source>
</evidence>
<dbReference type="SMART" id="SM00408">
    <property type="entry name" value="IGc2"/>
    <property type="match status" value="1"/>
</dbReference>
<proteinExistence type="predicted"/>
<feature type="domain" description="Ig-like" evidence="15">
    <location>
        <begin position="168"/>
        <end position="254"/>
    </location>
</feature>
<feature type="chain" id="PRO_5044857711" description="Ig-like domain-containing protein" evidence="14">
    <location>
        <begin position="32"/>
        <end position="453"/>
    </location>
</feature>
<dbReference type="SMART" id="SM00409">
    <property type="entry name" value="IG"/>
    <property type="match status" value="2"/>
</dbReference>
<feature type="compositionally biased region" description="Polar residues" evidence="12">
    <location>
        <begin position="444"/>
        <end position="453"/>
    </location>
</feature>
<feature type="compositionally biased region" description="Low complexity" evidence="12">
    <location>
        <begin position="368"/>
        <end position="389"/>
    </location>
</feature>
<evidence type="ECO:0000256" key="2">
    <source>
        <dbReference type="ARBA" id="ARBA00022490"/>
    </source>
</evidence>
<evidence type="ECO:0000256" key="3">
    <source>
        <dbReference type="ARBA" id="ARBA00022692"/>
    </source>
</evidence>
<dbReference type="Gene3D" id="2.60.40.10">
    <property type="entry name" value="Immunoglobulins"/>
    <property type="match status" value="2"/>
</dbReference>
<evidence type="ECO:0000256" key="7">
    <source>
        <dbReference type="ARBA" id="ARBA00023157"/>
    </source>
</evidence>
<feature type="compositionally biased region" description="Basic and acidic residues" evidence="12">
    <location>
        <begin position="340"/>
        <end position="350"/>
    </location>
</feature>
<evidence type="ECO:0000256" key="10">
    <source>
        <dbReference type="ARBA" id="ARBA00023319"/>
    </source>
</evidence>
<accession>A0ABD0X9B9</accession>
<dbReference type="Pfam" id="PF13895">
    <property type="entry name" value="Ig_2"/>
    <property type="match status" value="1"/>
</dbReference>
<feature type="region of interest" description="Disordered" evidence="12">
    <location>
        <begin position="339"/>
        <end position="453"/>
    </location>
</feature>
<dbReference type="GO" id="GO:0005737">
    <property type="term" value="C:cytoplasm"/>
    <property type="evidence" value="ECO:0007669"/>
    <property type="project" value="UniProtKB-SubCell"/>
</dbReference>
<keyword evidence="3 13" id="KW-0812">Transmembrane</keyword>
<sequence length="453" mass="50133">MKAERKALSKAIDTPQLFLLWCLLVSSQSEAQSEDTQRQVDGWRADVGCVQGVNITSPGSLIRGTLGGEALLSVRYSSFSPDAPVIKWQLKRDDKPLTVVQSIGTEIIGNLRPEYRDRILVFENGTLLLHNLKLSDEGIYEVEISITDDTFTGAESIDLTVDEPISRPYIHMEASSVLELSEHFILNCSHDNGTNAKYSWQKGGKPLSNDTRLQLSPDQKLLTIVRVLMVDDDIYSCAVENPIGSMKSLPIKLTVYKRSSLYIILSTGGIFLLITLVTVCACWGPSKKERQKRQMKPRGLAGLPRTLKDQPDYSPIYHAVDVPKPLTEHQRKNPVALYILKEDSPQDTRDSPGNIRLVPPREPPISPPSYSSSLPPSSFSPDPPARSSRIYPRTPISSPPLHHNNKVQSKSSTPSPPRTRISGRMFRAPVGIPPARQLEESAPTLESNGTTQA</sequence>
<dbReference type="SUPFAM" id="SSF48726">
    <property type="entry name" value="Immunoglobulin"/>
    <property type="match status" value="2"/>
</dbReference>
<gene>
    <name evidence="16" type="ORF">UPYG_G00124840</name>
</gene>
<dbReference type="InterPro" id="IPR013106">
    <property type="entry name" value="Ig_V-set"/>
</dbReference>
<dbReference type="InterPro" id="IPR003598">
    <property type="entry name" value="Ig_sub2"/>
</dbReference>
<dbReference type="Pfam" id="PF07686">
    <property type="entry name" value="V-set"/>
    <property type="match status" value="1"/>
</dbReference>
<feature type="signal peptide" evidence="14">
    <location>
        <begin position="1"/>
        <end position="31"/>
    </location>
</feature>
<keyword evidence="10" id="KW-0393">Immunoglobulin domain</keyword>
<keyword evidence="8" id="KW-0325">Glycoprotein</keyword>
<reference evidence="16 17" key="1">
    <citation type="submission" date="2024-06" db="EMBL/GenBank/DDBJ databases">
        <authorList>
            <person name="Pan Q."/>
            <person name="Wen M."/>
            <person name="Jouanno E."/>
            <person name="Zahm M."/>
            <person name="Klopp C."/>
            <person name="Cabau C."/>
            <person name="Louis A."/>
            <person name="Berthelot C."/>
            <person name="Parey E."/>
            <person name="Roest Crollius H."/>
            <person name="Montfort J."/>
            <person name="Robinson-Rechavi M."/>
            <person name="Bouchez O."/>
            <person name="Lampietro C."/>
            <person name="Lopez Roques C."/>
            <person name="Donnadieu C."/>
            <person name="Postlethwait J."/>
            <person name="Bobe J."/>
            <person name="Verreycken H."/>
            <person name="Guiguen Y."/>
        </authorList>
    </citation>
    <scope>NUCLEOTIDE SEQUENCE [LARGE SCALE GENOMIC DNA]</scope>
    <source>
        <strain evidence="16">Up_M1</strain>
        <tissue evidence="16">Testis</tissue>
    </source>
</reference>
<dbReference type="PANTHER" id="PTHR44888">
    <property type="entry name" value="HEPACAM FAMILY MEMBER 2-RELATED"/>
    <property type="match status" value="1"/>
</dbReference>
<evidence type="ECO:0000313" key="16">
    <source>
        <dbReference type="EMBL" id="KAL0994612.1"/>
    </source>
</evidence>
<feature type="transmembrane region" description="Helical" evidence="13">
    <location>
        <begin position="261"/>
        <end position="284"/>
    </location>
</feature>
<evidence type="ECO:0000256" key="11">
    <source>
        <dbReference type="ARBA" id="ARBA00046288"/>
    </source>
</evidence>
<evidence type="ECO:0000256" key="5">
    <source>
        <dbReference type="ARBA" id="ARBA00022989"/>
    </source>
</evidence>